<feature type="domain" description="HTH luxR-type" evidence="5">
    <location>
        <begin position="424"/>
        <end position="488"/>
    </location>
</feature>
<gene>
    <name evidence="6" type="ORF">LPT13_06645</name>
</gene>
<dbReference type="RefSeq" id="WP_242164847.1">
    <property type="nucleotide sequence ID" value="NZ_JAJMLW010000002.1"/>
</dbReference>
<proteinExistence type="predicted"/>
<feature type="transmembrane region" description="Helical" evidence="4">
    <location>
        <begin position="93"/>
        <end position="113"/>
    </location>
</feature>
<evidence type="ECO:0000256" key="2">
    <source>
        <dbReference type="ARBA" id="ARBA00023125"/>
    </source>
</evidence>
<dbReference type="InterPro" id="IPR000792">
    <property type="entry name" value="Tscrpt_reg_LuxR_C"/>
</dbReference>
<keyword evidence="3" id="KW-0804">Transcription</keyword>
<protein>
    <submittedName>
        <fullName evidence="6">Helix-turn-helix transcriptional regulator</fullName>
    </submittedName>
</protein>
<dbReference type="PRINTS" id="PR00038">
    <property type="entry name" value="HTHLUXR"/>
</dbReference>
<feature type="transmembrane region" description="Helical" evidence="4">
    <location>
        <begin position="150"/>
        <end position="169"/>
    </location>
</feature>
<evidence type="ECO:0000256" key="3">
    <source>
        <dbReference type="ARBA" id="ARBA00023163"/>
    </source>
</evidence>
<feature type="transmembrane region" description="Helical" evidence="4">
    <location>
        <begin position="277"/>
        <end position="299"/>
    </location>
</feature>
<dbReference type="Pfam" id="PF00196">
    <property type="entry name" value="GerE"/>
    <property type="match status" value="1"/>
</dbReference>
<evidence type="ECO:0000256" key="1">
    <source>
        <dbReference type="ARBA" id="ARBA00023015"/>
    </source>
</evidence>
<evidence type="ECO:0000313" key="7">
    <source>
        <dbReference type="Proteomes" id="UP001430755"/>
    </source>
</evidence>
<sequence>MEKSMSAGVEPGQGLNWPLLFTAACGFALYWGCFFTMLMRNSFMDGGVELLWYHLFLRVVFLGGSGLACVIIARRADWMASERGARVQKAGAWMFSVVAASASLAFHSIGAALPLAFDLVAWGLAGMGLACLLMLWVELLAAFPAPGRTAALLGAMALGAPAYLVMNLLPFPFNIGLLCVSPVLSLGMLRVLEADPATVPAAFVPLAESRGRARWGASFKGTAVAYGVVFGLGIGSTTRIAASEPLFTGIACLLALGAGAAWWGLRRLPDRIRQGGSFRLMFPVLIIALIPMSFLQGLPAVACNLLLLGCYVFFEAVGIDLALTLAEARRASRVHLAASAQACLYLGLALGHVIGLAATSSGAMDYATLSAAALALVVVLAVFVTFAAVAPLAGEGPRGASVGAQGEGGGAEPGEGGFQARCEAVARGAGLSARETEVFMLLARGRGVEHIQNKLCISSHTVKTHVYNIYRKMGIGSREELLDAVEGD</sequence>
<evidence type="ECO:0000259" key="5">
    <source>
        <dbReference type="PROSITE" id="PS50043"/>
    </source>
</evidence>
<comment type="caution">
    <text evidence="6">The sequence shown here is derived from an EMBL/GenBank/DDBJ whole genome shotgun (WGS) entry which is preliminary data.</text>
</comment>
<dbReference type="PANTHER" id="PTHR44688:SF16">
    <property type="entry name" value="DNA-BINDING TRANSCRIPTIONAL ACTIVATOR DEVR_DOSR"/>
    <property type="match status" value="1"/>
</dbReference>
<keyword evidence="1" id="KW-0805">Transcription regulation</keyword>
<evidence type="ECO:0000256" key="4">
    <source>
        <dbReference type="SAM" id="Phobius"/>
    </source>
</evidence>
<keyword evidence="2" id="KW-0238">DNA-binding</keyword>
<dbReference type="PANTHER" id="PTHR44688">
    <property type="entry name" value="DNA-BINDING TRANSCRIPTIONAL ACTIVATOR DEVR_DOSR"/>
    <property type="match status" value="1"/>
</dbReference>
<feature type="transmembrane region" description="Helical" evidence="4">
    <location>
        <begin position="175"/>
        <end position="192"/>
    </location>
</feature>
<feature type="transmembrane region" description="Helical" evidence="4">
    <location>
        <begin position="338"/>
        <end position="360"/>
    </location>
</feature>
<feature type="transmembrane region" description="Helical" evidence="4">
    <location>
        <begin position="213"/>
        <end position="234"/>
    </location>
</feature>
<feature type="transmembrane region" description="Helical" evidence="4">
    <location>
        <begin position="20"/>
        <end position="39"/>
    </location>
</feature>
<dbReference type="InterPro" id="IPR036388">
    <property type="entry name" value="WH-like_DNA-bd_sf"/>
</dbReference>
<feature type="transmembrane region" description="Helical" evidence="4">
    <location>
        <begin position="51"/>
        <end position="73"/>
    </location>
</feature>
<feature type="transmembrane region" description="Helical" evidence="4">
    <location>
        <begin position="305"/>
        <end position="326"/>
    </location>
</feature>
<name>A0ABS9WGP6_9ACTN</name>
<dbReference type="SMART" id="SM00421">
    <property type="entry name" value="HTH_LUXR"/>
    <property type="match status" value="1"/>
</dbReference>
<keyword evidence="4" id="KW-1133">Transmembrane helix</keyword>
<dbReference type="PROSITE" id="PS51257">
    <property type="entry name" value="PROKAR_LIPOPROTEIN"/>
    <property type="match status" value="1"/>
</dbReference>
<dbReference type="InterPro" id="IPR016032">
    <property type="entry name" value="Sig_transdc_resp-reg_C-effctor"/>
</dbReference>
<dbReference type="SUPFAM" id="SSF46894">
    <property type="entry name" value="C-terminal effector domain of the bipartite response regulators"/>
    <property type="match status" value="1"/>
</dbReference>
<dbReference type="PROSITE" id="PS50043">
    <property type="entry name" value="HTH_LUXR_2"/>
    <property type="match status" value="1"/>
</dbReference>
<keyword evidence="7" id="KW-1185">Reference proteome</keyword>
<dbReference type="CDD" id="cd06170">
    <property type="entry name" value="LuxR_C_like"/>
    <property type="match status" value="1"/>
</dbReference>
<keyword evidence="4" id="KW-0472">Membrane</keyword>
<evidence type="ECO:0000313" key="6">
    <source>
        <dbReference type="EMBL" id="MCI2242028.1"/>
    </source>
</evidence>
<dbReference type="Proteomes" id="UP001430755">
    <property type="component" value="Unassembled WGS sequence"/>
</dbReference>
<keyword evidence="4" id="KW-0812">Transmembrane</keyword>
<feature type="transmembrane region" description="Helical" evidence="4">
    <location>
        <begin position="246"/>
        <end position="265"/>
    </location>
</feature>
<dbReference type="EMBL" id="JAJMLW010000002">
    <property type="protein sequence ID" value="MCI2242028.1"/>
    <property type="molecule type" value="Genomic_DNA"/>
</dbReference>
<accession>A0ABS9WGP6</accession>
<organism evidence="6 7">
    <name type="scientific">Adlercreutzia faecimuris</name>
    <dbReference type="NCBI Taxonomy" id="2897341"/>
    <lineage>
        <taxon>Bacteria</taxon>
        <taxon>Bacillati</taxon>
        <taxon>Actinomycetota</taxon>
        <taxon>Coriobacteriia</taxon>
        <taxon>Eggerthellales</taxon>
        <taxon>Eggerthellaceae</taxon>
        <taxon>Adlercreutzia</taxon>
    </lineage>
</organism>
<dbReference type="Gene3D" id="1.10.10.10">
    <property type="entry name" value="Winged helix-like DNA-binding domain superfamily/Winged helix DNA-binding domain"/>
    <property type="match status" value="1"/>
</dbReference>
<feature type="transmembrane region" description="Helical" evidence="4">
    <location>
        <begin position="366"/>
        <end position="389"/>
    </location>
</feature>
<feature type="transmembrane region" description="Helical" evidence="4">
    <location>
        <begin position="119"/>
        <end position="143"/>
    </location>
</feature>
<reference evidence="6" key="1">
    <citation type="submission" date="2021-11" db="EMBL/GenBank/DDBJ databases">
        <title>A Novel Adlercreutzia Species, isolated from a Allomyrina dichotoma larva feces.</title>
        <authorList>
            <person name="Suh M.K."/>
        </authorList>
    </citation>
    <scope>NUCLEOTIDE SEQUENCE</scope>
    <source>
        <strain evidence="6">JBNU-10</strain>
    </source>
</reference>